<keyword evidence="3" id="KW-1185">Reference proteome</keyword>
<dbReference type="InterPro" id="IPR001810">
    <property type="entry name" value="F-box_dom"/>
</dbReference>
<dbReference type="SUPFAM" id="SSF81383">
    <property type="entry name" value="F-box domain"/>
    <property type="match status" value="1"/>
</dbReference>
<reference evidence="2" key="1">
    <citation type="journal article" date="2021" name="Nat. Commun.">
        <title>Genetic determinants of endophytism in the Arabidopsis root mycobiome.</title>
        <authorList>
            <person name="Mesny F."/>
            <person name="Miyauchi S."/>
            <person name="Thiergart T."/>
            <person name="Pickel B."/>
            <person name="Atanasova L."/>
            <person name="Karlsson M."/>
            <person name="Huettel B."/>
            <person name="Barry K.W."/>
            <person name="Haridas S."/>
            <person name="Chen C."/>
            <person name="Bauer D."/>
            <person name="Andreopoulos W."/>
            <person name="Pangilinan J."/>
            <person name="LaButti K."/>
            <person name="Riley R."/>
            <person name="Lipzen A."/>
            <person name="Clum A."/>
            <person name="Drula E."/>
            <person name="Henrissat B."/>
            <person name="Kohler A."/>
            <person name="Grigoriev I.V."/>
            <person name="Martin F.M."/>
            <person name="Hacquard S."/>
        </authorList>
    </citation>
    <scope>NUCLEOTIDE SEQUENCE</scope>
    <source>
        <strain evidence="2">MPI-SDFR-AT-0068</strain>
    </source>
</reference>
<dbReference type="InterPro" id="IPR036047">
    <property type="entry name" value="F-box-like_dom_sf"/>
</dbReference>
<evidence type="ECO:0000313" key="2">
    <source>
        <dbReference type="EMBL" id="KAH7238394.1"/>
    </source>
</evidence>
<evidence type="ECO:0000313" key="3">
    <source>
        <dbReference type="Proteomes" id="UP000813427"/>
    </source>
</evidence>
<protein>
    <recommendedName>
        <fullName evidence="1">F-box domain-containing protein</fullName>
    </recommendedName>
</protein>
<gene>
    <name evidence="2" type="ORF">BKA59DRAFT_245613</name>
</gene>
<sequence length="284" mass="31874">MTSHDSSIECLPNEILTSILSLLSTKELLSITSINRRIYYLATRLLHQRLIQVAPLPDNKLILECYHPSDQLYTPYLACRYQHTLALDGPPVHEDAPELADLRRLYASFKPVFAPENRTVRRSWRRRTEAQPSDNVEDDTATQDINLDDGELFSQLCAVTNLVKEGRRSGLFISHVNIVDGVVRVFRKWLAEMASKRHPSYPNSENIIWVGKHSNVGLRFSVAPAPSETMPLISGPGDDLPVHYKLIYQELLVRASSLLHAVEQSNVQETGGSGKTLVIHGAAM</sequence>
<dbReference type="Proteomes" id="UP000813427">
    <property type="component" value="Unassembled WGS sequence"/>
</dbReference>
<proteinExistence type="predicted"/>
<organism evidence="2 3">
    <name type="scientific">Fusarium tricinctum</name>
    <dbReference type="NCBI Taxonomy" id="61284"/>
    <lineage>
        <taxon>Eukaryota</taxon>
        <taxon>Fungi</taxon>
        <taxon>Dikarya</taxon>
        <taxon>Ascomycota</taxon>
        <taxon>Pezizomycotina</taxon>
        <taxon>Sordariomycetes</taxon>
        <taxon>Hypocreomycetidae</taxon>
        <taxon>Hypocreales</taxon>
        <taxon>Nectriaceae</taxon>
        <taxon>Fusarium</taxon>
        <taxon>Fusarium tricinctum species complex</taxon>
    </lineage>
</organism>
<dbReference type="AlphaFoldDB" id="A0A8K0RQ67"/>
<dbReference type="PROSITE" id="PS50181">
    <property type="entry name" value="FBOX"/>
    <property type="match status" value="1"/>
</dbReference>
<dbReference type="Pfam" id="PF12937">
    <property type="entry name" value="F-box-like"/>
    <property type="match status" value="1"/>
</dbReference>
<comment type="caution">
    <text evidence="2">The sequence shown here is derived from an EMBL/GenBank/DDBJ whole genome shotgun (WGS) entry which is preliminary data.</text>
</comment>
<dbReference type="OrthoDB" id="9981546at2759"/>
<accession>A0A8K0RQ67</accession>
<evidence type="ECO:0000259" key="1">
    <source>
        <dbReference type="PROSITE" id="PS50181"/>
    </source>
</evidence>
<name>A0A8K0RQ67_9HYPO</name>
<feature type="domain" description="F-box" evidence="1">
    <location>
        <begin position="5"/>
        <end position="53"/>
    </location>
</feature>
<dbReference type="EMBL" id="JAGPXF010000006">
    <property type="protein sequence ID" value="KAH7238394.1"/>
    <property type="molecule type" value="Genomic_DNA"/>
</dbReference>